<evidence type="ECO:0000256" key="1">
    <source>
        <dbReference type="SAM" id="Phobius"/>
    </source>
</evidence>
<keyword evidence="1" id="KW-0812">Transmembrane</keyword>
<dbReference type="EMBL" id="BT144065">
    <property type="protein sequence ID" value="AFK43859.1"/>
    <property type="molecule type" value="mRNA"/>
</dbReference>
<proteinExistence type="evidence at transcript level"/>
<protein>
    <recommendedName>
        <fullName evidence="3">Transmembrane protein</fullName>
    </recommendedName>
</protein>
<name>I3SUB7_MEDTR</name>
<keyword evidence="1" id="KW-1133">Transmembrane helix</keyword>
<evidence type="ECO:0008006" key="3">
    <source>
        <dbReference type="Google" id="ProtNLM"/>
    </source>
</evidence>
<sequence>MEGPPIHWLNFIAIIKMHLNLILLLQ</sequence>
<reference evidence="2" key="1">
    <citation type="submission" date="2012-05" db="EMBL/GenBank/DDBJ databases">
        <authorList>
            <person name="Krishnakumar V."/>
            <person name="Cheung F."/>
            <person name="Xiao Y."/>
            <person name="Chan A."/>
            <person name="Moskal W.A."/>
            <person name="Town C.D."/>
        </authorList>
    </citation>
    <scope>NUCLEOTIDE SEQUENCE</scope>
</reference>
<evidence type="ECO:0000313" key="2">
    <source>
        <dbReference type="EMBL" id="AFK43859.1"/>
    </source>
</evidence>
<dbReference type="AlphaFoldDB" id="I3SUB7"/>
<organism evidence="2">
    <name type="scientific">Medicago truncatula</name>
    <name type="common">Barrel medic</name>
    <name type="synonym">Medicago tribuloides</name>
    <dbReference type="NCBI Taxonomy" id="3880"/>
    <lineage>
        <taxon>Eukaryota</taxon>
        <taxon>Viridiplantae</taxon>
        <taxon>Streptophyta</taxon>
        <taxon>Embryophyta</taxon>
        <taxon>Tracheophyta</taxon>
        <taxon>Spermatophyta</taxon>
        <taxon>Magnoliopsida</taxon>
        <taxon>eudicotyledons</taxon>
        <taxon>Gunneridae</taxon>
        <taxon>Pentapetalae</taxon>
        <taxon>rosids</taxon>
        <taxon>fabids</taxon>
        <taxon>Fabales</taxon>
        <taxon>Fabaceae</taxon>
        <taxon>Papilionoideae</taxon>
        <taxon>50 kb inversion clade</taxon>
        <taxon>NPAAA clade</taxon>
        <taxon>Hologalegina</taxon>
        <taxon>IRL clade</taxon>
        <taxon>Trifolieae</taxon>
        <taxon>Medicago</taxon>
    </lineage>
</organism>
<accession>I3SUB7</accession>
<keyword evidence="1" id="KW-0472">Membrane</keyword>
<feature type="transmembrane region" description="Helical" evidence="1">
    <location>
        <begin position="6"/>
        <end position="25"/>
    </location>
</feature>